<evidence type="ECO:0000313" key="2">
    <source>
        <dbReference type="EMBL" id="PIP21744.1"/>
    </source>
</evidence>
<evidence type="ECO:0000313" key="3">
    <source>
        <dbReference type="Proteomes" id="UP000231567"/>
    </source>
</evidence>
<organism evidence="2 3">
    <name type="scientific">Candidatus Nealsonbacteria bacterium CG23_combo_of_CG06-09_8_20_14_all_40_13</name>
    <dbReference type="NCBI Taxonomy" id="1974724"/>
    <lineage>
        <taxon>Bacteria</taxon>
        <taxon>Candidatus Nealsoniibacteriota</taxon>
    </lineage>
</organism>
<dbReference type="InterPro" id="IPR041916">
    <property type="entry name" value="Anti_sigma_zinc_sf"/>
</dbReference>
<feature type="domain" description="Putative zinc-finger" evidence="1">
    <location>
        <begin position="11"/>
        <end position="35"/>
    </location>
</feature>
<dbReference type="EMBL" id="PCRM01000021">
    <property type="protein sequence ID" value="PIP21744.1"/>
    <property type="molecule type" value="Genomic_DNA"/>
</dbReference>
<sequence>MSHCNLVDIVDYLDGELPPNKEKAVRTHLEECEECDFVMSDIKALRAFAALIGLSFEGPINST</sequence>
<dbReference type="Proteomes" id="UP000231567">
    <property type="component" value="Unassembled WGS sequence"/>
</dbReference>
<dbReference type="AlphaFoldDB" id="A0A2G9YR85"/>
<gene>
    <name evidence="2" type="ORF">COX39_01340</name>
</gene>
<comment type="caution">
    <text evidence="2">The sequence shown here is derived from an EMBL/GenBank/DDBJ whole genome shotgun (WGS) entry which is preliminary data.</text>
</comment>
<evidence type="ECO:0000259" key="1">
    <source>
        <dbReference type="Pfam" id="PF13490"/>
    </source>
</evidence>
<accession>A0A2G9YR85</accession>
<dbReference type="Pfam" id="PF13490">
    <property type="entry name" value="zf-HC2"/>
    <property type="match status" value="1"/>
</dbReference>
<proteinExistence type="predicted"/>
<name>A0A2G9YR85_9BACT</name>
<dbReference type="Gene3D" id="1.10.10.1320">
    <property type="entry name" value="Anti-sigma factor, zinc-finger domain"/>
    <property type="match status" value="1"/>
</dbReference>
<reference evidence="2 3" key="1">
    <citation type="submission" date="2017-09" db="EMBL/GenBank/DDBJ databases">
        <title>Depth-based differentiation of microbial function through sediment-hosted aquifers and enrichment of novel symbionts in the deep terrestrial subsurface.</title>
        <authorList>
            <person name="Probst A.J."/>
            <person name="Ladd B."/>
            <person name="Jarett J.K."/>
            <person name="Geller-Mcgrath D.E."/>
            <person name="Sieber C.M."/>
            <person name="Emerson J.B."/>
            <person name="Anantharaman K."/>
            <person name="Thomas B.C."/>
            <person name="Malmstrom R."/>
            <person name="Stieglmeier M."/>
            <person name="Klingl A."/>
            <person name="Woyke T."/>
            <person name="Ryan C.M."/>
            <person name="Banfield J.F."/>
        </authorList>
    </citation>
    <scope>NUCLEOTIDE SEQUENCE [LARGE SCALE GENOMIC DNA]</scope>
    <source>
        <strain evidence="2">CG23_combo_of_CG06-09_8_20_14_all_40_13</strain>
    </source>
</reference>
<dbReference type="InterPro" id="IPR027383">
    <property type="entry name" value="Znf_put"/>
</dbReference>
<protein>
    <recommendedName>
        <fullName evidence="1">Putative zinc-finger domain-containing protein</fullName>
    </recommendedName>
</protein>